<dbReference type="HOGENOM" id="CLU_1355831_0_0_1"/>
<dbReference type="AlphaFoldDB" id="K1RNV1"/>
<dbReference type="EMBL" id="JH818298">
    <property type="protein sequence ID" value="EKC36051.1"/>
    <property type="molecule type" value="Genomic_DNA"/>
</dbReference>
<accession>K1RNV1</accession>
<protein>
    <submittedName>
        <fullName evidence="1">Uncharacterized protein</fullName>
    </submittedName>
</protein>
<proteinExistence type="predicted"/>
<sequence length="202" mass="23097">MELEQTLNSGKSINPNPKLLSPPRFGKLLVTVKAHGALVYLSLLFKKKRCLRKLQKLFRENETLLMADFVISTYRTVEVAHLVTLHGNATNHWCCNVATTRRIVQSHSKLIYTKQVKDRVSHHHCGFLGLSRCARHHYYYVSVPAYKTTYTYRTIHTTCPSSHLVCCKDYILVADNCIPLSEIPNIKDDLIKLHNANIPVGR</sequence>
<reference evidence="1" key="1">
    <citation type="journal article" date="2012" name="Nature">
        <title>The oyster genome reveals stress adaptation and complexity of shell formation.</title>
        <authorList>
            <person name="Zhang G."/>
            <person name="Fang X."/>
            <person name="Guo X."/>
            <person name="Li L."/>
            <person name="Luo R."/>
            <person name="Xu F."/>
            <person name="Yang P."/>
            <person name="Zhang L."/>
            <person name="Wang X."/>
            <person name="Qi H."/>
            <person name="Xiong Z."/>
            <person name="Que H."/>
            <person name="Xie Y."/>
            <person name="Holland P.W."/>
            <person name="Paps J."/>
            <person name="Zhu Y."/>
            <person name="Wu F."/>
            <person name="Chen Y."/>
            <person name="Wang J."/>
            <person name="Peng C."/>
            <person name="Meng J."/>
            <person name="Yang L."/>
            <person name="Liu J."/>
            <person name="Wen B."/>
            <person name="Zhang N."/>
            <person name="Huang Z."/>
            <person name="Zhu Q."/>
            <person name="Feng Y."/>
            <person name="Mount A."/>
            <person name="Hedgecock D."/>
            <person name="Xu Z."/>
            <person name="Liu Y."/>
            <person name="Domazet-Loso T."/>
            <person name="Du Y."/>
            <person name="Sun X."/>
            <person name="Zhang S."/>
            <person name="Liu B."/>
            <person name="Cheng P."/>
            <person name="Jiang X."/>
            <person name="Li J."/>
            <person name="Fan D."/>
            <person name="Wang W."/>
            <person name="Fu W."/>
            <person name="Wang T."/>
            <person name="Wang B."/>
            <person name="Zhang J."/>
            <person name="Peng Z."/>
            <person name="Li Y."/>
            <person name="Li N."/>
            <person name="Wang J."/>
            <person name="Chen M."/>
            <person name="He Y."/>
            <person name="Tan F."/>
            <person name="Song X."/>
            <person name="Zheng Q."/>
            <person name="Huang R."/>
            <person name="Yang H."/>
            <person name="Du X."/>
            <person name="Chen L."/>
            <person name="Yang M."/>
            <person name="Gaffney P.M."/>
            <person name="Wang S."/>
            <person name="Luo L."/>
            <person name="She Z."/>
            <person name="Ming Y."/>
            <person name="Huang W."/>
            <person name="Zhang S."/>
            <person name="Huang B."/>
            <person name="Zhang Y."/>
            <person name="Qu T."/>
            <person name="Ni P."/>
            <person name="Miao G."/>
            <person name="Wang J."/>
            <person name="Wang Q."/>
            <person name="Steinberg C.E."/>
            <person name="Wang H."/>
            <person name="Li N."/>
            <person name="Qian L."/>
            <person name="Zhang G."/>
            <person name="Li Y."/>
            <person name="Yang H."/>
            <person name="Liu X."/>
            <person name="Wang J."/>
            <person name="Yin Y."/>
            <person name="Wang J."/>
        </authorList>
    </citation>
    <scope>NUCLEOTIDE SEQUENCE [LARGE SCALE GENOMIC DNA]</scope>
    <source>
        <strain evidence="1">05x7-T-G4-1.051#20</strain>
    </source>
</reference>
<gene>
    <name evidence="1" type="ORF">CGI_10022443</name>
</gene>
<dbReference type="InParanoid" id="K1RNV1"/>
<evidence type="ECO:0000313" key="1">
    <source>
        <dbReference type="EMBL" id="EKC36051.1"/>
    </source>
</evidence>
<organism evidence="1">
    <name type="scientific">Magallana gigas</name>
    <name type="common">Pacific oyster</name>
    <name type="synonym">Crassostrea gigas</name>
    <dbReference type="NCBI Taxonomy" id="29159"/>
    <lineage>
        <taxon>Eukaryota</taxon>
        <taxon>Metazoa</taxon>
        <taxon>Spiralia</taxon>
        <taxon>Lophotrochozoa</taxon>
        <taxon>Mollusca</taxon>
        <taxon>Bivalvia</taxon>
        <taxon>Autobranchia</taxon>
        <taxon>Pteriomorphia</taxon>
        <taxon>Ostreida</taxon>
        <taxon>Ostreoidea</taxon>
        <taxon>Ostreidae</taxon>
        <taxon>Magallana</taxon>
    </lineage>
</organism>
<name>K1RNV1_MAGGI</name>